<keyword evidence="4" id="KW-0336">GPI-anchor</keyword>
<feature type="domain" description="NodB homology" evidence="12">
    <location>
        <begin position="1"/>
        <end position="142"/>
    </location>
</feature>
<dbReference type="GO" id="GO:0005886">
    <property type="term" value="C:plasma membrane"/>
    <property type="evidence" value="ECO:0007669"/>
    <property type="project" value="UniProtKB-SubCell"/>
</dbReference>
<dbReference type="Pfam" id="PF01522">
    <property type="entry name" value="Polysacc_deac_1"/>
    <property type="match status" value="1"/>
</dbReference>
<evidence type="ECO:0000256" key="2">
    <source>
        <dbReference type="ARBA" id="ARBA00004609"/>
    </source>
</evidence>
<dbReference type="SUPFAM" id="SSF88713">
    <property type="entry name" value="Glycoside hydrolase/deacetylase"/>
    <property type="match status" value="1"/>
</dbReference>
<dbReference type="PROSITE" id="PS51677">
    <property type="entry name" value="NODB"/>
    <property type="match status" value="1"/>
</dbReference>
<evidence type="ECO:0000256" key="3">
    <source>
        <dbReference type="ARBA" id="ARBA00022475"/>
    </source>
</evidence>
<dbReference type="GO" id="GO:0016810">
    <property type="term" value="F:hydrolase activity, acting on carbon-nitrogen (but not peptide) bonds"/>
    <property type="evidence" value="ECO:0007669"/>
    <property type="project" value="InterPro"/>
</dbReference>
<dbReference type="Proteomes" id="UP000007431">
    <property type="component" value="Unassembled WGS sequence"/>
</dbReference>
<dbReference type="InterPro" id="IPR002509">
    <property type="entry name" value="NODB_dom"/>
</dbReference>
<keyword evidence="6" id="KW-0732">Signal</keyword>
<dbReference type="GO" id="GO:0071555">
    <property type="term" value="P:cell wall organization"/>
    <property type="evidence" value="ECO:0007669"/>
    <property type="project" value="UniProtKB-KW"/>
</dbReference>
<organism evidence="14">
    <name type="scientific">Schizophyllum commune (strain H4-8 / FGSC 9210)</name>
    <name type="common">Split gill fungus</name>
    <dbReference type="NCBI Taxonomy" id="578458"/>
    <lineage>
        <taxon>Eukaryota</taxon>
        <taxon>Fungi</taxon>
        <taxon>Dikarya</taxon>
        <taxon>Basidiomycota</taxon>
        <taxon>Agaricomycotina</taxon>
        <taxon>Agaricomycetes</taxon>
        <taxon>Agaricomycetidae</taxon>
        <taxon>Agaricales</taxon>
        <taxon>Schizophyllaceae</taxon>
        <taxon>Schizophyllum</taxon>
    </lineage>
</organism>
<evidence type="ECO:0000256" key="8">
    <source>
        <dbReference type="ARBA" id="ARBA00023136"/>
    </source>
</evidence>
<dbReference type="GO" id="GO:0046872">
    <property type="term" value="F:metal ion binding"/>
    <property type="evidence" value="ECO:0007669"/>
    <property type="project" value="UniProtKB-KW"/>
</dbReference>
<reference evidence="13 14" key="1">
    <citation type="journal article" date="2010" name="Nat. Biotechnol.">
        <title>Genome sequence of the model mushroom Schizophyllum commune.</title>
        <authorList>
            <person name="Ohm R.A."/>
            <person name="de Jong J.F."/>
            <person name="Lugones L.G."/>
            <person name="Aerts A."/>
            <person name="Kothe E."/>
            <person name="Stajich J.E."/>
            <person name="de Vries R.P."/>
            <person name="Record E."/>
            <person name="Levasseur A."/>
            <person name="Baker S.E."/>
            <person name="Bartholomew K.A."/>
            <person name="Coutinho P.M."/>
            <person name="Erdmann S."/>
            <person name="Fowler T.J."/>
            <person name="Gathman A.C."/>
            <person name="Lombard V."/>
            <person name="Henrissat B."/>
            <person name="Knabe N."/>
            <person name="Kuees U."/>
            <person name="Lilly W.W."/>
            <person name="Lindquist E."/>
            <person name="Lucas S."/>
            <person name="Magnuson J.K."/>
            <person name="Piumi F."/>
            <person name="Raudaskoski M."/>
            <person name="Salamov A."/>
            <person name="Schmutz J."/>
            <person name="Schwarze F.W.M.R."/>
            <person name="vanKuyk P.A."/>
            <person name="Horton J.S."/>
            <person name="Grigoriev I.V."/>
            <person name="Woesten H.A.B."/>
        </authorList>
    </citation>
    <scope>NUCLEOTIDE SEQUENCE [LARGE SCALE GENOMIC DNA]</scope>
    <source>
        <strain evidence="14">H4-8 / FGSC 9210</strain>
    </source>
</reference>
<evidence type="ECO:0000256" key="10">
    <source>
        <dbReference type="ARBA" id="ARBA00023288"/>
    </source>
</evidence>
<dbReference type="AlphaFoldDB" id="D8PWJ0"/>
<evidence type="ECO:0000256" key="6">
    <source>
        <dbReference type="ARBA" id="ARBA00022729"/>
    </source>
</evidence>
<name>D8PWJ0_SCHCM</name>
<gene>
    <name evidence="13" type="ORF">SCHCODRAFT_10472</name>
</gene>
<evidence type="ECO:0000256" key="9">
    <source>
        <dbReference type="ARBA" id="ARBA00023277"/>
    </source>
</evidence>
<evidence type="ECO:0000256" key="11">
    <source>
        <dbReference type="ARBA" id="ARBA00023316"/>
    </source>
</evidence>
<keyword evidence="10" id="KW-0449">Lipoprotein</keyword>
<comment type="subcellular location">
    <subcellularLocation>
        <location evidence="2">Cell membrane</location>
        <topology evidence="2">Lipid-anchor</topology>
        <topology evidence="2">GPI-anchor</topology>
    </subcellularLocation>
</comment>
<dbReference type="GO" id="GO:0005975">
    <property type="term" value="P:carbohydrate metabolic process"/>
    <property type="evidence" value="ECO:0007669"/>
    <property type="project" value="InterPro"/>
</dbReference>
<dbReference type="GO" id="GO:0098552">
    <property type="term" value="C:side of membrane"/>
    <property type="evidence" value="ECO:0007669"/>
    <property type="project" value="UniProtKB-KW"/>
</dbReference>
<dbReference type="HOGENOM" id="CLU_021264_11_2_1"/>
<evidence type="ECO:0000256" key="4">
    <source>
        <dbReference type="ARBA" id="ARBA00022622"/>
    </source>
</evidence>
<dbReference type="PANTHER" id="PTHR46471">
    <property type="entry name" value="CHITIN DEACETYLASE"/>
    <property type="match status" value="1"/>
</dbReference>
<keyword evidence="9" id="KW-0119">Carbohydrate metabolism</keyword>
<evidence type="ECO:0000256" key="7">
    <source>
        <dbReference type="ARBA" id="ARBA00022801"/>
    </source>
</evidence>
<evidence type="ECO:0000256" key="5">
    <source>
        <dbReference type="ARBA" id="ARBA00022723"/>
    </source>
</evidence>
<dbReference type="Gene3D" id="3.20.20.370">
    <property type="entry name" value="Glycoside hydrolase/deacetylase"/>
    <property type="match status" value="1"/>
</dbReference>
<dbReference type="PANTHER" id="PTHR46471:SF2">
    <property type="entry name" value="CHITIN DEACETYLASE-RELATED"/>
    <property type="match status" value="1"/>
</dbReference>
<sequence length="168" mass="18498">MVDNLLYAYNRSHQLASHTWSHPHLTQLSADQMNQEMQRVEEALQKTVGVVPAFLRPPYGDTNDQVTAAASSRGYSALVVWNFDSNDWAGASAATVNSNYDSIASQHPDSIITLNHETIEQTAHTTLMHAIQTLQSAGYNLVTVAECMGLEPYQSVGEPSTRDSTWTC</sequence>
<keyword evidence="8" id="KW-0472">Membrane</keyword>
<dbReference type="InParanoid" id="D8PWJ0"/>
<dbReference type="VEuPathDB" id="FungiDB:SCHCODRAFT_02606528"/>
<accession>D8PWJ0</accession>
<proteinExistence type="predicted"/>
<keyword evidence="14" id="KW-1185">Reference proteome</keyword>
<dbReference type="GeneID" id="9595721"/>
<evidence type="ECO:0000313" key="13">
    <source>
        <dbReference type="EMBL" id="EFJ00219.1"/>
    </source>
</evidence>
<dbReference type="KEGG" id="scm:SCHCO_02606528"/>
<keyword evidence="3" id="KW-1003">Cell membrane</keyword>
<dbReference type="STRING" id="578458.D8PWJ0"/>
<evidence type="ECO:0000313" key="14">
    <source>
        <dbReference type="Proteomes" id="UP000007431"/>
    </source>
</evidence>
<evidence type="ECO:0000256" key="1">
    <source>
        <dbReference type="ARBA" id="ARBA00001941"/>
    </source>
</evidence>
<dbReference type="InterPro" id="IPR011330">
    <property type="entry name" value="Glyco_hydro/deAcase_b/a-brl"/>
</dbReference>
<evidence type="ECO:0000259" key="12">
    <source>
        <dbReference type="PROSITE" id="PS51677"/>
    </source>
</evidence>
<dbReference type="OMA" id="EGHFIAS"/>
<keyword evidence="5" id="KW-0479">Metal-binding</keyword>
<dbReference type="EMBL" id="GL377303">
    <property type="protein sequence ID" value="EFJ00219.1"/>
    <property type="molecule type" value="Genomic_DNA"/>
</dbReference>
<comment type="cofactor">
    <cofactor evidence="1">
        <name>Co(2+)</name>
        <dbReference type="ChEBI" id="CHEBI:48828"/>
    </cofactor>
</comment>
<keyword evidence="7" id="KW-0378">Hydrolase</keyword>
<dbReference type="OrthoDB" id="2125469at2759"/>
<dbReference type="eggNOG" id="ENOG502S2CW">
    <property type="taxonomic scope" value="Eukaryota"/>
</dbReference>
<protein>
    <submittedName>
        <fullName evidence="13">Carbohydrate esterase family 4 protein</fullName>
    </submittedName>
</protein>
<keyword evidence="4" id="KW-0325">Glycoprotein</keyword>
<keyword evidence="11" id="KW-0961">Cell wall biogenesis/degradation</keyword>